<sequence>MKTLFFLLLFVNVAFAFYIQAPGLFSGNDVPPLPTLQPERIKPLAAAANCLEWGSFFETDLEQVEAAIARQELKDRVSRQSAGKTPAYWIHIPPLRSKYHAIKKMGELRRLKITAFSHVQDDSKWNNAISMGFFHNIDEAQNMMASLRSKGVRSAVIGARNLEQIKFTVQAPSDDITGRMTELEREFPGSELKTTQCAVSKQELTDTNDK</sequence>
<dbReference type="EMBL" id="CP021106">
    <property type="protein sequence ID" value="ARO86866.1"/>
    <property type="molecule type" value="Genomic_DNA"/>
</dbReference>
<name>A0A1W6SM35_9PROT</name>
<accession>A0A1W6SM35</accession>
<proteinExistence type="predicted"/>
<keyword evidence="3" id="KW-1185">Reference proteome</keyword>
<organism evidence="2 3">
    <name type="scientific">Nitrosospira lacus</name>
    <dbReference type="NCBI Taxonomy" id="1288494"/>
    <lineage>
        <taxon>Bacteria</taxon>
        <taxon>Pseudomonadati</taxon>
        <taxon>Pseudomonadota</taxon>
        <taxon>Betaproteobacteria</taxon>
        <taxon>Nitrosomonadales</taxon>
        <taxon>Nitrosomonadaceae</taxon>
        <taxon>Nitrosospira</taxon>
    </lineage>
</organism>
<evidence type="ECO:0000313" key="2">
    <source>
        <dbReference type="EMBL" id="ARO86866.1"/>
    </source>
</evidence>
<evidence type="ECO:0008006" key="4">
    <source>
        <dbReference type="Google" id="ProtNLM"/>
    </source>
</evidence>
<dbReference type="OrthoDB" id="5298866at2"/>
<evidence type="ECO:0000313" key="3">
    <source>
        <dbReference type="Proteomes" id="UP000012179"/>
    </source>
</evidence>
<dbReference type="AlphaFoldDB" id="A0A1W6SM35"/>
<gene>
    <name evidence="2" type="ORF">EBAPG3_003265</name>
</gene>
<protein>
    <recommendedName>
        <fullName evidence="4">SPOR domain-containing protein</fullName>
    </recommendedName>
</protein>
<reference evidence="2 3" key="1">
    <citation type="journal article" date="2015" name="Int. J. Syst. Evol. Microbiol.">
        <title>Nitrosospira lacus sp. nov., a psychrotolerant, ammonia-oxidizing bacterium from sandy lake sediment.</title>
        <authorList>
            <person name="Urakawa H."/>
            <person name="Garcia J.C."/>
            <person name="Nielsen J.L."/>
            <person name="Le V.Q."/>
            <person name="Kozlowski J.A."/>
            <person name="Stein L.Y."/>
            <person name="Lim C.K."/>
            <person name="Pommerening-Roser A."/>
            <person name="Martens-Habbena W."/>
            <person name="Stahl D.A."/>
            <person name="Klotz M.G."/>
        </authorList>
    </citation>
    <scope>NUCLEOTIDE SEQUENCE [LARGE SCALE GENOMIC DNA]</scope>
    <source>
        <strain evidence="2 3">APG3</strain>
    </source>
</reference>
<dbReference type="RefSeq" id="WP_004178818.1">
    <property type="nucleotide sequence ID" value="NZ_CP021106.3"/>
</dbReference>
<dbReference type="eggNOG" id="ENOG503300Q">
    <property type="taxonomic scope" value="Bacteria"/>
</dbReference>
<feature type="region of interest" description="Disordered" evidence="1">
    <location>
        <begin position="191"/>
        <end position="210"/>
    </location>
</feature>
<dbReference type="KEGG" id="nlc:EBAPG3_003265"/>
<dbReference type="Proteomes" id="UP000012179">
    <property type="component" value="Chromosome"/>
</dbReference>
<evidence type="ECO:0000256" key="1">
    <source>
        <dbReference type="SAM" id="MobiDB-lite"/>
    </source>
</evidence>